<keyword evidence="4" id="KW-0479">Metal-binding</keyword>
<dbReference type="InterPro" id="IPR001841">
    <property type="entry name" value="Znf_RING"/>
</dbReference>
<comment type="caution">
    <text evidence="15">The sequence shown here is derived from an EMBL/GenBank/DDBJ whole genome shotgun (WGS) entry which is preliminary data.</text>
</comment>
<dbReference type="Pfam" id="PF12906">
    <property type="entry name" value="RINGv"/>
    <property type="match status" value="1"/>
</dbReference>
<feature type="domain" description="RING-type" evidence="13">
    <location>
        <begin position="62"/>
        <end position="106"/>
    </location>
</feature>
<dbReference type="GO" id="GO:0016020">
    <property type="term" value="C:membrane"/>
    <property type="evidence" value="ECO:0007669"/>
    <property type="project" value="UniProtKB-SubCell"/>
</dbReference>
<feature type="transmembrane region" description="Helical" evidence="12">
    <location>
        <begin position="135"/>
        <end position="153"/>
    </location>
</feature>
<dbReference type="PROSITE" id="PS50089">
    <property type="entry name" value="ZF_RING_2"/>
    <property type="match status" value="1"/>
</dbReference>
<evidence type="ECO:0000256" key="5">
    <source>
        <dbReference type="ARBA" id="ARBA00022771"/>
    </source>
</evidence>
<evidence type="ECO:0000256" key="10">
    <source>
        <dbReference type="PROSITE-ProRule" id="PRU00175"/>
    </source>
</evidence>
<dbReference type="EMBL" id="AZBU02000003">
    <property type="protein sequence ID" value="TKR87427.1"/>
    <property type="molecule type" value="Genomic_DNA"/>
</dbReference>
<dbReference type="InterPro" id="IPR011016">
    <property type="entry name" value="Znf_RING-CH"/>
</dbReference>
<evidence type="ECO:0000256" key="6">
    <source>
        <dbReference type="ARBA" id="ARBA00022786"/>
    </source>
</evidence>
<evidence type="ECO:0000256" key="7">
    <source>
        <dbReference type="ARBA" id="ARBA00022833"/>
    </source>
</evidence>
<keyword evidence="5 10" id="KW-0863">Zinc-finger</keyword>
<evidence type="ECO:0000256" key="8">
    <source>
        <dbReference type="ARBA" id="ARBA00022989"/>
    </source>
</evidence>
<evidence type="ECO:0000256" key="11">
    <source>
        <dbReference type="SAM" id="MobiDB-lite"/>
    </source>
</evidence>
<sequence>MDEESTKTQGTSVPGTPISIIHSESRNKSGVSKKSVQFAIPIAMVKSVSSLCSSNASDRRLCRICQSETGQMVRPCACAGTMGDIHETCLNTWVQQSQKDTCEICKERYAKTGKIFLPFKQWKTPRIGPKPLRELLAFSLLLSSFAYVISVWTERSFGVRLVLVFPRLLVSDFMTFYLLVIIGMFLIKMARIIVSRISLYLNKQRVVRFKNHEGNRGPNLQP</sequence>
<keyword evidence="3 12" id="KW-0812">Transmembrane</keyword>
<dbReference type="GO" id="GO:0004842">
    <property type="term" value="F:ubiquitin-protein transferase activity"/>
    <property type="evidence" value="ECO:0007669"/>
    <property type="project" value="TreeGrafter"/>
</dbReference>
<evidence type="ECO:0000256" key="1">
    <source>
        <dbReference type="ARBA" id="ARBA00004141"/>
    </source>
</evidence>
<evidence type="ECO:0000313" key="15">
    <source>
        <dbReference type="EMBL" id="TKR87427.1"/>
    </source>
</evidence>
<gene>
    <name evidence="15" type="ORF">L596_011827</name>
</gene>
<evidence type="ECO:0000256" key="9">
    <source>
        <dbReference type="ARBA" id="ARBA00023136"/>
    </source>
</evidence>
<protein>
    <submittedName>
        <fullName evidence="15">Uncharacterized protein</fullName>
    </submittedName>
</protein>
<dbReference type="GO" id="GO:0008270">
    <property type="term" value="F:zinc ion binding"/>
    <property type="evidence" value="ECO:0007669"/>
    <property type="project" value="UniProtKB-KW"/>
</dbReference>
<reference evidence="15 16" key="1">
    <citation type="journal article" date="2015" name="Genome Biol.">
        <title>Comparative genomics of Steinernema reveals deeply conserved gene regulatory networks.</title>
        <authorList>
            <person name="Dillman A.R."/>
            <person name="Macchietto M."/>
            <person name="Porter C.F."/>
            <person name="Rogers A."/>
            <person name="Williams B."/>
            <person name="Antoshechkin I."/>
            <person name="Lee M.M."/>
            <person name="Goodwin Z."/>
            <person name="Lu X."/>
            <person name="Lewis E.E."/>
            <person name="Goodrich-Blair H."/>
            <person name="Stock S.P."/>
            <person name="Adams B.J."/>
            <person name="Sternberg P.W."/>
            <person name="Mortazavi A."/>
        </authorList>
    </citation>
    <scope>NUCLEOTIDE SEQUENCE [LARGE SCALE GENOMIC DNA]</scope>
    <source>
        <strain evidence="15 16">ALL</strain>
    </source>
</reference>
<dbReference type="OrthoDB" id="273089at2759"/>
<feature type="region of interest" description="Disordered" evidence="11">
    <location>
        <begin position="1"/>
        <end position="26"/>
    </location>
</feature>
<proteinExistence type="predicted"/>
<keyword evidence="6" id="KW-0833">Ubl conjugation pathway</keyword>
<evidence type="ECO:0000256" key="3">
    <source>
        <dbReference type="ARBA" id="ARBA00022692"/>
    </source>
</evidence>
<evidence type="ECO:0000259" key="13">
    <source>
        <dbReference type="PROSITE" id="PS50089"/>
    </source>
</evidence>
<accession>A0A4U5NV64</accession>
<feature type="domain" description="RING-CH-type" evidence="14">
    <location>
        <begin position="54"/>
        <end position="112"/>
    </location>
</feature>
<dbReference type="STRING" id="34508.A0A4U5NV64"/>
<feature type="transmembrane region" description="Helical" evidence="12">
    <location>
        <begin position="173"/>
        <end position="194"/>
    </location>
</feature>
<keyword evidence="16" id="KW-1185">Reference proteome</keyword>
<dbReference type="InterPro" id="IPR013083">
    <property type="entry name" value="Znf_RING/FYVE/PHD"/>
</dbReference>
<organism evidence="15 16">
    <name type="scientific">Steinernema carpocapsae</name>
    <name type="common">Entomopathogenic nematode</name>
    <dbReference type="NCBI Taxonomy" id="34508"/>
    <lineage>
        <taxon>Eukaryota</taxon>
        <taxon>Metazoa</taxon>
        <taxon>Ecdysozoa</taxon>
        <taxon>Nematoda</taxon>
        <taxon>Chromadorea</taxon>
        <taxon>Rhabditida</taxon>
        <taxon>Tylenchina</taxon>
        <taxon>Panagrolaimomorpha</taxon>
        <taxon>Strongyloidoidea</taxon>
        <taxon>Steinernematidae</taxon>
        <taxon>Steinernema</taxon>
    </lineage>
</organism>
<reference evidence="15 16" key="2">
    <citation type="journal article" date="2019" name="G3 (Bethesda)">
        <title>Hybrid Assembly of the Genome of the Entomopathogenic Nematode Steinernema carpocapsae Identifies the X-Chromosome.</title>
        <authorList>
            <person name="Serra L."/>
            <person name="Macchietto M."/>
            <person name="Macias-Munoz A."/>
            <person name="McGill C.J."/>
            <person name="Rodriguez I.M."/>
            <person name="Rodriguez B."/>
            <person name="Murad R."/>
            <person name="Mortazavi A."/>
        </authorList>
    </citation>
    <scope>NUCLEOTIDE SEQUENCE [LARGE SCALE GENOMIC DNA]</scope>
    <source>
        <strain evidence="15 16">ALL</strain>
    </source>
</reference>
<dbReference type="PANTHER" id="PTHR46065:SF3">
    <property type="entry name" value="FI20425P1"/>
    <property type="match status" value="1"/>
</dbReference>
<keyword evidence="2" id="KW-0808">Transferase</keyword>
<dbReference type="Gene3D" id="3.30.40.10">
    <property type="entry name" value="Zinc/RING finger domain, C3HC4 (zinc finger)"/>
    <property type="match status" value="1"/>
</dbReference>
<dbReference type="AlphaFoldDB" id="A0A4U5NV64"/>
<evidence type="ECO:0000256" key="4">
    <source>
        <dbReference type="ARBA" id="ARBA00022723"/>
    </source>
</evidence>
<keyword evidence="7" id="KW-0862">Zinc</keyword>
<evidence type="ECO:0000259" key="14">
    <source>
        <dbReference type="PROSITE" id="PS51292"/>
    </source>
</evidence>
<name>A0A4U5NV64_STECR</name>
<evidence type="ECO:0000256" key="2">
    <source>
        <dbReference type="ARBA" id="ARBA00022679"/>
    </source>
</evidence>
<dbReference type="SMART" id="SM00744">
    <property type="entry name" value="RINGv"/>
    <property type="match status" value="1"/>
</dbReference>
<comment type="subcellular location">
    <subcellularLocation>
        <location evidence="1">Membrane</location>
        <topology evidence="1">Multi-pass membrane protein</topology>
    </subcellularLocation>
</comment>
<dbReference type="GO" id="GO:0016567">
    <property type="term" value="P:protein ubiquitination"/>
    <property type="evidence" value="ECO:0007669"/>
    <property type="project" value="TreeGrafter"/>
</dbReference>
<keyword evidence="8 12" id="KW-1133">Transmembrane helix</keyword>
<evidence type="ECO:0000313" key="16">
    <source>
        <dbReference type="Proteomes" id="UP000298663"/>
    </source>
</evidence>
<keyword evidence="9 12" id="KW-0472">Membrane</keyword>
<dbReference type="PANTHER" id="PTHR46065">
    <property type="entry name" value="E3 UBIQUITIN-PROTEIN LIGASE MARCH 2/3 FAMILY MEMBER"/>
    <property type="match status" value="1"/>
</dbReference>
<dbReference type="Proteomes" id="UP000298663">
    <property type="component" value="Unassembled WGS sequence"/>
</dbReference>
<dbReference type="SUPFAM" id="SSF57850">
    <property type="entry name" value="RING/U-box"/>
    <property type="match status" value="1"/>
</dbReference>
<dbReference type="PROSITE" id="PS51292">
    <property type="entry name" value="ZF_RING_CH"/>
    <property type="match status" value="1"/>
</dbReference>
<evidence type="ECO:0000256" key="12">
    <source>
        <dbReference type="SAM" id="Phobius"/>
    </source>
</evidence>